<sequence>MLDQDVKWESLPPMPKPNSHIEFAWVVVNNSIVITGGTSEKHPGDHENVRMLLIGEVFQFNLSTQKLMVNGKFSYRIKTTIAIAGYYDGWRYFTSGQKDRGPDNPQPKKVVGNMWRTRSSLSSSS</sequence>
<dbReference type="EMBL" id="CM042889">
    <property type="protein sequence ID" value="KAI4321168.1"/>
    <property type="molecule type" value="Genomic_DNA"/>
</dbReference>
<reference evidence="2" key="1">
    <citation type="journal article" date="2023" name="Front. Plant Sci.">
        <title>Chromosomal-level genome assembly of Melastoma candidum provides insights into trichome evolution.</title>
        <authorList>
            <person name="Zhong Y."/>
            <person name="Wu W."/>
            <person name="Sun C."/>
            <person name="Zou P."/>
            <person name="Liu Y."/>
            <person name="Dai S."/>
            <person name="Zhou R."/>
        </authorList>
    </citation>
    <scope>NUCLEOTIDE SEQUENCE [LARGE SCALE GENOMIC DNA]</scope>
</reference>
<keyword evidence="2" id="KW-1185">Reference proteome</keyword>
<name>A0ACB9MB08_9MYRT</name>
<gene>
    <name evidence="1" type="ORF">MLD38_034585</name>
</gene>
<accession>A0ACB9MB08</accession>
<comment type="caution">
    <text evidence="1">The sequence shown here is derived from an EMBL/GenBank/DDBJ whole genome shotgun (WGS) entry which is preliminary data.</text>
</comment>
<dbReference type="Proteomes" id="UP001057402">
    <property type="component" value="Chromosome 10"/>
</dbReference>
<evidence type="ECO:0000313" key="2">
    <source>
        <dbReference type="Proteomes" id="UP001057402"/>
    </source>
</evidence>
<evidence type="ECO:0000313" key="1">
    <source>
        <dbReference type="EMBL" id="KAI4321168.1"/>
    </source>
</evidence>
<proteinExistence type="predicted"/>
<protein>
    <submittedName>
        <fullName evidence="1">Uncharacterized protein</fullName>
    </submittedName>
</protein>
<organism evidence="1 2">
    <name type="scientific">Melastoma candidum</name>
    <dbReference type="NCBI Taxonomy" id="119954"/>
    <lineage>
        <taxon>Eukaryota</taxon>
        <taxon>Viridiplantae</taxon>
        <taxon>Streptophyta</taxon>
        <taxon>Embryophyta</taxon>
        <taxon>Tracheophyta</taxon>
        <taxon>Spermatophyta</taxon>
        <taxon>Magnoliopsida</taxon>
        <taxon>eudicotyledons</taxon>
        <taxon>Gunneridae</taxon>
        <taxon>Pentapetalae</taxon>
        <taxon>rosids</taxon>
        <taxon>malvids</taxon>
        <taxon>Myrtales</taxon>
        <taxon>Melastomataceae</taxon>
        <taxon>Melastomatoideae</taxon>
        <taxon>Melastomateae</taxon>
        <taxon>Melastoma</taxon>
    </lineage>
</organism>